<feature type="region of interest" description="Disordered" evidence="1">
    <location>
        <begin position="67"/>
        <end position="87"/>
    </location>
</feature>
<comment type="caution">
    <text evidence="2">The sequence shown here is derived from an EMBL/GenBank/DDBJ whole genome shotgun (WGS) entry which is preliminary data.</text>
</comment>
<evidence type="ECO:0000313" key="3">
    <source>
        <dbReference type="Proteomes" id="UP001519460"/>
    </source>
</evidence>
<proteinExistence type="predicted"/>
<evidence type="ECO:0000256" key="1">
    <source>
        <dbReference type="SAM" id="MobiDB-lite"/>
    </source>
</evidence>
<feature type="compositionally biased region" description="Polar residues" evidence="1">
    <location>
        <begin position="73"/>
        <end position="87"/>
    </location>
</feature>
<evidence type="ECO:0000313" key="2">
    <source>
        <dbReference type="EMBL" id="KAK7500924.1"/>
    </source>
</evidence>
<name>A0ABD0LN97_9CAEN</name>
<dbReference type="Proteomes" id="UP001519460">
    <property type="component" value="Unassembled WGS sequence"/>
</dbReference>
<dbReference type="AlphaFoldDB" id="A0ABD0LN97"/>
<protein>
    <submittedName>
        <fullName evidence="2">Uncharacterized protein</fullName>
    </submittedName>
</protein>
<keyword evidence="3" id="KW-1185">Reference proteome</keyword>
<gene>
    <name evidence="2" type="ORF">BaRGS_00007804</name>
</gene>
<accession>A0ABD0LN97</accession>
<sequence length="87" mass="9806">MVQIVTIAHNIRWISQYAKSCNTQQKKKKTLLQASTRSISPKQLKMPLHRLHVIRGTYVAAANANTRPAGKMSDTSSSHQTFVTPFR</sequence>
<dbReference type="EMBL" id="JACVVK020000034">
    <property type="protein sequence ID" value="KAK7500924.1"/>
    <property type="molecule type" value="Genomic_DNA"/>
</dbReference>
<organism evidence="2 3">
    <name type="scientific">Batillaria attramentaria</name>
    <dbReference type="NCBI Taxonomy" id="370345"/>
    <lineage>
        <taxon>Eukaryota</taxon>
        <taxon>Metazoa</taxon>
        <taxon>Spiralia</taxon>
        <taxon>Lophotrochozoa</taxon>
        <taxon>Mollusca</taxon>
        <taxon>Gastropoda</taxon>
        <taxon>Caenogastropoda</taxon>
        <taxon>Sorbeoconcha</taxon>
        <taxon>Cerithioidea</taxon>
        <taxon>Batillariidae</taxon>
        <taxon>Batillaria</taxon>
    </lineage>
</organism>
<reference evidence="2 3" key="1">
    <citation type="journal article" date="2023" name="Sci. Data">
        <title>Genome assembly of the Korean intertidal mud-creeper Batillaria attramentaria.</title>
        <authorList>
            <person name="Patra A.K."/>
            <person name="Ho P.T."/>
            <person name="Jun S."/>
            <person name="Lee S.J."/>
            <person name="Kim Y."/>
            <person name="Won Y.J."/>
        </authorList>
    </citation>
    <scope>NUCLEOTIDE SEQUENCE [LARGE SCALE GENOMIC DNA]</scope>
    <source>
        <strain evidence="2">Wonlab-2016</strain>
    </source>
</reference>